<evidence type="ECO:0000256" key="5">
    <source>
        <dbReference type="ARBA" id="ARBA00022755"/>
    </source>
</evidence>
<dbReference type="InterPro" id="IPR033128">
    <property type="entry name" value="Adenylosuccin_syn_Lys_AS"/>
</dbReference>
<dbReference type="InterPro" id="IPR027417">
    <property type="entry name" value="P-loop_NTPase"/>
</dbReference>
<dbReference type="InterPro" id="IPR042110">
    <property type="entry name" value="Adenylosuccinate_synth_dom2"/>
</dbReference>
<gene>
    <name evidence="8" type="primary">purA</name>
    <name evidence="11" type="ORF">ACERK3_03345</name>
</gene>
<feature type="binding site" description="in other chain" evidence="8">
    <location>
        <position position="289"/>
    </location>
    <ligand>
        <name>IMP</name>
        <dbReference type="ChEBI" id="CHEBI:58053"/>
        <note>ligand shared between dimeric partners</note>
    </ligand>
</feature>
<dbReference type="InterPro" id="IPR018220">
    <property type="entry name" value="Adenylosuccin_syn_GTP-bd"/>
</dbReference>
<feature type="binding site" evidence="8">
    <location>
        <begin position="79"/>
        <end position="81"/>
    </location>
    <ligand>
        <name>GTP</name>
        <dbReference type="ChEBI" id="CHEBI:37565"/>
    </ligand>
</feature>
<dbReference type="PROSITE" id="PS01266">
    <property type="entry name" value="ADENYLOSUCCIN_SYN_1"/>
    <property type="match status" value="1"/>
</dbReference>
<feature type="binding site" description="in other chain" evidence="8">
    <location>
        <position position="274"/>
    </location>
    <ligand>
        <name>IMP</name>
        <dbReference type="ChEBI" id="CHEBI:58053"/>
        <note>ligand shared between dimeric partners</note>
    </ligand>
</feature>
<evidence type="ECO:0000256" key="1">
    <source>
        <dbReference type="ARBA" id="ARBA00011738"/>
    </source>
</evidence>
<dbReference type="InterPro" id="IPR001114">
    <property type="entry name" value="Adenylosuccinate_synthetase"/>
</dbReference>
<dbReference type="Gene3D" id="1.10.300.10">
    <property type="entry name" value="Adenylosuccinate Synthetase, subunit A, domain 2"/>
    <property type="match status" value="1"/>
</dbReference>
<evidence type="ECO:0000256" key="6">
    <source>
        <dbReference type="ARBA" id="ARBA00022842"/>
    </source>
</evidence>
<comment type="caution">
    <text evidence="11">The sequence shown here is derived from an EMBL/GenBank/DDBJ whole genome shotgun (WGS) entry which is preliminary data.</text>
</comment>
<evidence type="ECO:0000256" key="10">
    <source>
        <dbReference type="RuleBase" id="RU000520"/>
    </source>
</evidence>
<feature type="binding site" evidence="8">
    <location>
        <begin position="43"/>
        <end position="49"/>
    </location>
    <ligand>
        <name>GTP</name>
        <dbReference type="ChEBI" id="CHEBI:37565"/>
    </ligand>
</feature>
<comment type="cofactor">
    <cofactor evidence="8">
        <name>Mg(2+)</name>
        <dbReference type="ChEBI" id="CHEBI:18420"/>
    </cofactor>
    <text evidence="8">Binds 1 Mg(2+) ion per subunit.</text>
</comment>
<comment type="pathway">
    <text evidence="8 10">Purine metabolism; AMP biosynthesis via de novo pathway; AMP from IMP: step 1/2.</text>
</comment>
<dbReference type="HAMAP" id="MF_00011">
    <property type="entry name" value="Adenylosucc_synth"/>
    <property type="match status" value="1"/>
</dbReference>
<keyword evidence="12" id="KW-1185">Reference proteome</keyword>
<keyword evidence="4 8" id="KW-0547">Nucleotide-binding</keyword>
<keyword evidence="8" id="KW-0963">Cytoplasm</keyword>
<dbReference type="GO" id="GO:0004019">
    <property type="term" value="F:adenylosuccinate synthase activity"/>
    <property type="evidence" value="ECO:0007669"/>
    <property type="project" value="UniProtKB-EC"/>
</dbReference>
<dbReference type="Gene3D" id="3.40.440.10">
    <property type="entry name" value="Adenylosuccinate Synthetase, subunit A, domain 1"/>
    <property type="match status" value="1"/>
</dbReference>
<dbReference type="PANTHER" id="PTHR11846">
    <property type="entry name" value="ADENYLOSUCCINATE SYNTHETASE"/>
    <property type="match status" value="1"/>
</dbReference>
<accession>A0ABV4U3H6</accession>
<evidence type="ECO:0000256" key="8">
    <source>
        <dbReference type="HAMAP-Rule" id="MF_00011"/>
    </source>
</evidence>
<feature type="active site" description="Proton acceptor" evidence="8">
    <location>
        <position position="44"/>
    </location>
</feature>
<reference evidence="11 12" key="1">
    <citation type="submission" date="2024-08" db="EMBL/GenBank/DDBJ databases">
        <title>Whole-genome sequencing of halo(alkali)philic microorganisms from hypersaline lakes.</title>
        <authorList>
            <person name="Sorokin D.Y."/>
            <person name="Merkel A.Y."/>
            <person name="Messina E."/>
            <person name="Yakimov M."/>
        </authorList>
    </citation>
    <scope>NUCLEOTIDE SEQUENCE [LARGE SCALE GENOMIC DNA]</scope>
    <source>
        <strain evidence="11 12">AB-hyl4</strain>
    </source>
</reference>
<feature type="binding site" description="in other chain" evidence="8">
    <location>
        <begin position="77"/>
        <end position="80"/>
    </location>
    <ligand>
        <name>IMP</name>
        <dbReference type="ChEBI" id="CHEBI:58053"/>
        <note>ligand shared between dimeric partners</note>
    </ligand>
</feature>
<feature type="binding site" evidence="8">
    <location>
        <begin position="463"/>
        <end position="465"/>
    </location>
    <ligand>
        <name>GTP</name>
        <dbReference type="ChEBI" id="CHEBI:37565"/>
    </ligand>
</feature>
<keyword evidence="6 8" id="KW-0460">Magnesium</keyword>
<dbReference type="SUPFAM" id="SSF52540">
    <property type="entry name" value="P-loop containing nucleoside triphosphate hydrolases"/>
    <property type="match status" value="1"/>
</dbReference>
<dbReference type="Gene3D" id="3.90.170.10">
    <property type="entry name" value="Adenylosuccinate Synthetase, subunit A, domain 3"/>
    <property type="match status" value="1"/>
</dbReference>
<comment type="similarity">
    <text evidence="8 10">Belongs to the adenylosuccinate synthetase family.</text>
</comment>
<name>A0ABV4U3H6_9BACT</name>
<dbReference type="SMART" id="SM00788">
    <property type="entry name" value="Adenylsucc_synt"/>
    <property type="match status" value="1"/>
</dbReference>
<proteinExistence type="inferred from homology"/>
<dbReference type="EC" id="6.3.4.4" evidence="8 10"/>
<comment type="function">
    <text evidence="8">Plays an important role in the de novo pathway of purine nucleotide biosynthesis. Catalyzes the first committed step in the biosynthesis of AMP from IMP.</text>
</comment>
<feature type="binding site" evidence="8">
    <location>
        <begin position="381"/>
        <end position="383"/>
    </location>
    <ligand>
        <name>GTP</name>
        <dbReference type="ChEBI" id="CHEBI:37565"/>
    </ligand>
</feature>
<feature type="binding site" description="in other chain" evidence="8">
    <location>
        <position position="173"/>
    </location>
    <ligand>
        <name>IMP</name>
        <dbReference type="ChEBI" id="CHEBI:58053"/>
        <note>ligand shared between dimeric partners</note>
    </ligand>
</feature>
<dbReference type="InterPro" id="IPR042111">
    <property type="entry name" value="Adenylosuccinate_synth_dom3"/>
</dbReference>
<feature type="binding site" evidence="8">
    <location>
        <begin position="349"/>
        <end position="355"/>
    </location>
    <ligand>
        <name>substrate</name>
    </ligand>
</feature>
<feature type="binding site" description="in other chain" evidence="8">
    <location>
        <begin position="44"/>
        <end position="47"/>
    </location>
    <ligand>
        <name>IMP</name>
        <dbReference type="ChEBI" id="CHEBI:58053"/>
        <note>ligand shared between dimeric partners</note>
    </ligand>
</feature>
<comment type="subcellular location">
    <subcellularLocation>
        <location evidence="8">Cytoplasm</location>
    </subcellularLocation>
</comment>
<dbReference type="PANTHER" id="PTHR11846:SF0">
    <property type="entry name" value="ADENYLOSUCCINATE SYNTHETASE"/>
    <property type="match status" value="1"/>
</dbReference>
<dbReference type="RefSeq" id="WP_425344251.1">
    <property type="nucleotide sequence ID" value="NZ_JBGUBD010000002.1"/>
</dbReference>
<dbReference type="Pfam" id="PF00709">
    <property type="entry name" value="Adenylsucc_synt"/>
    <property type="match status" value="1"/>
</dbReference>
<keyword evidence="5 8" id="KW-0658">Purine biosynthesis</keyword>
<protein>
    <recommendedName>
        <fullName evidence="8 10">Adenylosuccinate synthetase</fullName>
        <shortName evidence="8">AMPSase</shortName>
        <shortName evidence="8">AdSS</shortName>
        <ecNumber evidence="8 10">6.3.4.4</ecNumber>
    </recommendedName>
    <alternativeName>
        <fullName evidence="8">IMP--aspartate ligase</fullName>
    </alternativeName>
</protein>
<dbReference type="CDD" id="cd03108">
    <property type="entry name" value="AdSS"/>
    <property type="match status" value="1"/>
</dbReference>
<organism evidence="11 12">
    <name type="scientific">Natronomicrosphaera hydrolytica</name>
    <dbReference type="NCBI Taxonomy" id="3242702"/>
    <lineage>
        <taxon>Bacteria</taxon>
        <taxon>Pseudomonadati</taxon>
        <taxon>Planctomycetota</taxon>
        <taxon>Phycisphaerae</taxon>
        <taxon>Phycisphaerales</taxon>
        <taxon>Phycisphaeraceae</taxon>
        <taxon>Natronomicrosphaera</taxon>
    </lineage>
</organism>
<comment type="subunit">
    <text evidence="1 8">Homodimer.</text>
</comment>
<dbReference type="InterPro" id="IPR042109">
    <property type="entry name" value="Adenylosuccinate_synth_dom1"/>
</dbReference>
<evidence type="ECO:0000256" key="4">
    <source>
        <dbReference type="ARBA" id="ARBA00022741"/>
    </source>
</evidence>
<evidence type="ECO:0000256" key="9">
    <source>
        <dbReference type="PROSITE-ProRule" id="PRU10134"/>
    </source>
</evidence>
<feature type="binding site" evidence="8">
    <location>
        <position position="44"/>
    </location>
    <ligand>
        <name>Mg(2+)</name>
        <dbReference type="ChEBI" id="CHEBI:18420"/>
    </ligand>
</feature>
<dbReference type="Proteomes" id="UP001575105">
    <property type="component" value="Unassembled WGS sequence"/>
</dbReference>
<keyword evidence="3 8" id="KW-0479">Metal-binding</keyword>
<feature type="binding site" evidence="8">
    <location>
        <position position="79"/>
    </location>
    <ligand>
        <name>Mg(2+)</name>
        <dbReference type="ChEBI" id="CHEBI:18420"/>
    </ligand>
</feature>
<comment type="catalytic activity">
    <reaction evidence="8 10">
        <text>IMP + L-aspartate + GTP = N(6)-(1,2-dicarboxyethyl)-AMP + GDP + phosphate + 2 H(+)</text>
        <dbReference type="Rhea" id="RHEA:15753"/>
        <dbReference type="ChEBI" id="CHEBI:15378"/>
        <dbReference type="ChEBI" id="CHEBI:29991"/>
        <dbReference type="ChEBI" id="CHEBI:37565"/>
        <dbReference type="ChEBI" id="CHEBI:43474"/>
        <dbReference type="ChEBI" id="CHEBI:57567"/>
        <dbReference type="ChEBI" id="CHEBI:58053"/>
        <dbReference type="ChEBI" id="CHEBI:58189"/>
        <dbReference type="EC" id="6.3.4.4"/>
    </reaction>
</comment>
<evidence type="ECO:0000313" key="11">
    <source>
        <dbReference type="EMBL" id="MFA9477326.1"/>
    </source>
</evidence>
<feature type="binding site" evidence="8">
    <location>
        <position position="355"/>
    </location>
    <ligand>
        <name>GTP</name>
        <dbReference type="ChEBI" id="CHEBI:37565"/>
    </ligand>
</feature>
<evidence type="ECO:0000256" key="3">
    <source>
        <dbReference type="ARBA" id="ARBA00022723"/>
    </source>
</evidence>
<sequence length="474" mass="50245">MSKAADATAGPGSAVTAAADGGAVLNKLGLEAGHTAIVGLQWGDEGKGKVVDLIAGATAAQGGGGFDCVVRYNGGANAGHSLQVGDQRYALHLVPSGILYPEKINVLGNGVVIDPAQLVKEITELKSRGIAVGENLRISDRAHVVFEYHKVQDVLYDQAVAKAWGSDKPIGTTGRGIGPCYADKALRSTAIRVADMLDTPRLRDMLPRIVSVKNGMLKSLADLCGQSFEPLDADALLATAIEHAEALRPHVCDTATLLHDAMSGGRRLLFEGANATLLDIDHGTYPYVTSSNCSSLGVHTGTGVPGHRVTNVVGIVKAYQTRVGGGPMPTQLDDEIGDRIREKGREYGTTTGRPRRCGWLDLVALKYTAAVSGATGIALMLLDVLAGLEELKVCVGYRHQGRVLKTFPADADVLAAVEPVYETLPGFAAEIEDCRSYNDLPEEAKAYIRRIEQFIDVPVVMASVGPRRDQSVFR</sequence>
<feature type="active site" description="Proton donor" evidence="8">
    <location>
        <position position="80"/>
    </location>
</feature>
<evidence type="ECO:0000256" key="2">
    <source>
        <dbReference type="ARBA" id="ARBA00022598"/>
    </source>
</evidence>
<feature type="active site" evidence="9">
    <location>
        <position position="184"/>
    </location>
</feature>
<evidence type="ECO:0000313" key="12">
    <source>
        <dbReference type="Proteomes" id="UP001575105"/>
    </source>
</evidence>
<keyword evidence="2 8" id="KW-0436">Ligase</keyword>
<feature type="binding site" evidence="8">
    <location>
        <position position="187"/>
    </location>
    <ligand>
        <name>IMP</name>
        <dbReference type="ChEBI" id="CHEBI:58053"/>
        <note>ligand shared between dimeric partners</note>
    </ligand>
</feature>
<keyword evidence="7 8" id="KW-0342">GTP-binding</keyword>
<feature type="binding site" description="in other chain" evidence="8">
    <location>
        <position position="353"/>
    </location>
    <ligand>
        <name>IMP</name>
        <dbReference type="ChEBI" id="CHEBI:58053"/>
        <note>ligand shared between dimeric partners</note>
    </ligand>
</feature>
<dbReference type="EMBL" id="JBGUBD010000002">
    <property type="protein sequence ID" value="MFA9477326.1"/>
    <property type="molecule type" value="Genomic_DNA"/>
</dbReference>
<dbReference type="NCBIfam" id="NF002223">
    <property type="entry name" value="PRK01117.1"/>
    <property type="match status" value="1"/>
</dbReference>
<evidence type="ECO:0000256" key="7">
    <source>
        <dbReference type="ARBA" id="ARBA00023134"/>
    </source>
</evidence>
<dbReference type="PROSITE" id="PS00513">
    <property type="entry name" value="ADENYLOSUCCIN_SYN_2"/>
    <property type="match status" value="1"/>
</dbReference>
<dbReference type="NCBIfam" id="TIGR00184">
    <property type="entry name" value="purA"/>
    <property type="match status" value="1"/>
</dbReference>